<keyword evidence="4 10" id="KW-0812">Transmembrane</keyword>
<dbReference type="InterPro" id="IPR036034">
    <property type="entry name" value="PDZ_sf"/>
</dbReference>
<evidence type="ECO:0000256" key="5">
    <source>
        <dbReference type="ARBA" id="ARBA00022801"/>
    </source>
</evidence>
<keyword evidence="5" id="KW-0378">Hydrolase</keyword>
<feature type="domain" description="Peptidase M50" evidence="11">
    <location>
        <begin position="31"/>
        <end position="332"/>
    </location>
</feature>
<dbReference type="Gene3D" id="2.30.42.10">
    <property type="match status" value="1"/>
</dbReference>
<evidence type="ECO:0000256" key="7">
    <source>
        <dbReference type="ARBA" id="ARBA00022989"/>
    </source>
</evidence>
<proteinExistence type="predicted"/>
<name>A0A382DXX1_9ZZZZ</name>
<feature type="transmembrane region" description="Helical" evidence="10">
    <location>
        <begin position="12"/>
        <end position="40"/>
    </location>
</feature>
<evidence type="ECO:0008006" key="14">
    <source>
        <dbReference type="Google" id="ProtNLM"/>
    </source>
</evidence>
<sequence>MDRDHNFKLLLLFGAFLSLALLGGFSAVVVVLSIVLIFFFHELGHYLVARMSGMQVTEFFIGFGPRIFSFQRGETEYGLKAIPAGAYVRITGMTSLEDVDPAIENRTYRAQTYPKRLAVTLAGSATHFLLAFLLLIVIFITVGRPHPSMWEVGYVMPDSMADEIGVSEGDRILSVGGRQTEDFEIFRQIVMENPQRIVEVEIDREGKLLSRFGVIKERISVQGAAFFEELDFGDQIISIDGTPYSNWTDFAGVLADGSLHQVEVDKPGLGRKVLELGSKQLPDEEIAVRGFFGVSPRSSFQTLSFGESLPASGEEFAEISVASVEGLADFFSPESLTGFVR</sequence>
<dbReference type="InterPro" id="IPR004387">
    <property type="entry name" value="Pept_M50_Zn"/>
</dbReference>
<evidence type="ECO:0000259" key="12">
    <source>
        <dbReference type="Pfam" id="PF17820"/>
    </source>
</evidence>
<evidence type="ECO:0000256" key="1">
    <source>
        <dbReference type="ARBA" id="ARBA00001947"/>
    </source>
</evidence>
<evidence type="ECO:0000256" key="2">
    <source>
        <dbReference type="ARBA" id="ARBA00004141"/>
    </source>
</evidence>
<evidence type="ECO:0000256" key="10">
    <source>
        <dbReference type="SAM" id="Phobius"/>
    </source>
</evidence>
<dbReference type="GO" id="GO:0004222">
    <property type="term" value="F:metalloendopeptidase activity"/>
    <property type="evidence" value="ECO:0007669"/>
    <property type="project" value="InterPro"/>
</dbReference>
<dbReference type="GO" id="GO:0006508">
    <property type="term" value="P:proteolysis"/>
    <property type="evidence" value="ECO:0007669"/>
    <property type="project" value="UniProtKB-KW"/>
</dbReference>
<dbReference type="InterPro" id="IPR008915">
    <property type="entry name" value="Peptidase_M50"/>
</dbReference>
<reference evidence="13" key="1">
    <citation type="submission" date="2018-05" db="EMBL/GenBank/DDBJ databases">
        <authorList>
            <person name="Lanie J.A."/>
            <person name="Ng W.-L."/>
            <person name="Kazmierczak K.M."/>
            <person name="Andrzejewski T.M."/>
            <person name="Davidsen T.M."/>
            <person name="Wayne K.J."/>
            <person name="Tettelin H."/>
            <person name="Glass J.I."/>
            <person name="Rusch D."/>
            <person name="Podicherti R."/>
            <person name="Tsui H.-C.T."/>
            <person name="Winkler M.E."/>
        </authorList>
    </citation>
    <scope>NUCLEOTIDE SEQUENCE</scope>
</reference>
<keyword evidence="7 10" id="KW-1133">Transmembrane helix</keyword>
<dbReference type="Pfam" id="PF17820">
    <property type="entry name" value="PDZ_6"/>
    <property type="match status" value="1"/>
</dbReference>
<dbReference type="CDD" id="cd06163">
    <property type="entry name" value="S2P-M50_PDZ_RseP-like"/>
    <property type="match status" value="1"/>
</dbReference>
<evidence type="ECO:0000256" key="8">
    <source>
        <dbReference type="ARBA" id="ARBA00023049"/>
    </source>
</evidence>
<comment type="subcellular location">
    <subcellularLocation>
        <location evidence="2">Membrane</location>
        <topology evidence="2">Multi-pass membrane protein</topology>
    </subcellularLocation>
</comment>
<keyword evidence="8" id="KW-0482">Metalloprotease</keyword>
<dbReference type="PANTHER" id="PTHR42837">
    <property type="entry name" value="REGULATOR OF SIGMA-E PROTEASE RSEP"/>
    <property type="match status" value="1"/>
</dbReference>
<dbReference type="EMBL" id="UINC01041309">
    <property type="protein sequence ID" value="SVB42407.1"/>
    <property type="molecule type" value="Genomic_DNA"/>
</dbReference>
<dbReference type="SUPFAM" id="SSF50156">
    <property type="entry name" value="PDZ domain-like"/>
    <property type="match status" value="1"/>
</dbReference>
<dbReference type="AlphaFoldDB" id="A0A382DXX1"/>
<accession>A0A382DXX1</accession>
<gene>
    <name evidence="13" type="ORF">METZ01_LOCUS195261</name>
</gene>
<dbReference type="Pfam" id="PF02163">
    <property type="entry name" value="Peptidase_M50"/>
    <property type="match status" value="1"/>
</dbReference>
<evidence type="ECO:0000256" key="4">
    <source>
        <dbReference type="ARBA" id="ARBA00022692"/>
    </source>
</evidence>
<keyword evidence="6" id="KW-0862">Zinc</keyword>
<evidence type="ECO:0000256" key="6">
    <source>
        <dbReference type="ARBA" id="ARBA00022833"/>
    </source>
</evidence>
<dbReference type="GO" id="GO:0016020">
    <property type="term" value="C:membrane"/>
    <property type="evidence" value="ECO:0007669"/>
    <property type="project" value="UniProtKB-SubCell"/>
</dbReference>
<organism evidence="13">
    <name type="scientific">marine metagenome</name>
    <dbReference type="NCBI Taxonomy" id="408172"/>
    <lineage>
        <taxon>unclassified sequences</taxon>
        <taxon>metagenomes</taxon>
        <taxon>ecological metagenomes</taxon>
    </lineage>
</organism>
<protein>
    <recommendedName>
        <fullName evidence="14">PDZ domain-containing protein</fullName>
    </recommendedName>
</protein>
<feature type="non-terminal residue" evidence="13">
    <location>
        <position position="341"/>
    </location>
</feature>
<evidence type="ECO:0000256" key="9">
    <source>
        <dbReference type="ARBA" id="ARBA00023136"/>
    </source>
</evidence>
<evidence type="ECO:0000313" key="13">
    <source>
        <dbReference type="EMBL" id="SVB42407.1"/>
    </source>
</evidence>
<evidence type="ECO:0000259" key="11">
    <source>
        <dbReference type="Pfam" id="PF02163"/>
    </source>
</evidence>
<comment type="cofactor">
    <cofactor evidence="1">
        <name>Zn(2+)</name>
        <dbReference type="ChEBI" id="CHEBI:29105"/>
    </cofactor>
</comment>
<feature type="transmembrane region" description="Helical" evidence="10">
    <location>
        <begin position="117"/>
        <end position="140"/>
    </location>
</feature>
<dbReference type="PANTHER" id="PTHR42837:SF2">
    <property type="entry name" value="MEMBRANE METALLOPROTEASE ARASP2, CHLOROPLASTIC-RELATED"/>
    <property type="match status" value="1"/>
</dbReference>
<evidence type="ECO:0000256" key="3">
    <source>
        <dbReference type="ARBA" id="ARBA00022670"/>
    </source>
</evidence>
<feature type="domain" description="PDZ" evidence="12">
    <location>
        <begin position="152"/>
        <end position="204"/>
    </location>
</feature>
<keyword evidence="3" id="KW-0645">Protease</keyword>
<dbReference type="InterPro" id="IPR041489">
    <property type="entry name" value="PDZ_6"/>
</dbReference>
<keyword evidence="9 10" id="KW-0472">Membrane</keyword>